<evidence type="ECO:0000256" key="7">
    <source>
        <dbReference type="ARBA" id="ARBA00023244"/>
    </source>
</evidence>
<dbReference type="InterPro" id="IPR014776">
    <property type="entry name" value="4pyrrole_Mease_sub2"/>
</dbReference>
<dbReference type="InterPro" id="IPR003043">
    <property type="entry name" value="Uropor_MeTrfase_CS"/>
</dbReference>
<dbReference type="UniPathway" id="UPA00262">
    <property type="reaction ID" value="UER00211"/>
</dbReference>
<evidence type="ECO:0000256" key="10">
    <source>
        <dbReference type="RuleBase" id="RU003960"/>
    </source>
</evidence>
<reference evidence="12" key="1">
    <citation type="journal article" date="2007" name="J. Bacteriol.">
        <title>Comparative genome analysis of four magnetotactic bacteria reveals a complex set of group-specific genes implicated in magnetosome biomineralization and function.</title>
        <authorList>
            <person name="Richter M."/>
            <person name="Kube M."/>
            <person name="Bazylinski D.A."/>
            <person name="Lombardot T."/>
            <person name="Gloeckner F.O."/>
            <person name="Reinhardt R."/>
            <person name="Schueler D."/>
        </authorList>
    </citation>
    <scope>NUCLEOTIDE SEQUENCE</scope>
    <source>
        <strain evidence="12">MSR-1</strain>
    </source>
</reference>
<dbReference type="NCBIfam" id="NF004790">
    <property type="entry name" value="PRK06136.1"/>
    <property type="match status" value="1"/>
</dbReference>
<dbReference type="InterPro" id="IPR006366">
    <property type="entry name" value="CobA/CysG_C"/>
</dbReference>
<dbReference type="SUPFAM" id="SSF53790">
    <property type="entry name" value="Tetrapyrrole methylase"/>
    <property type="match status" value="1"/>
</dbReference>
<comment type="pathway">
    <text evidence="9">Cofactor biosynthesis; adenosylcobalamin biosynthesis; precorrin-2 from uroporphyrinogen III: step 1/1.</text>
</comment>
<dbReference type="AlphaFoldDB" id="A4TVK2"/>
<dbReference type="NCBIfam" id="TIGR01469">
    <property type="entry name" value="cobA_cysG_Cterm"/>
    <property type="match status" value="1"/>
</dbReference>
<dbReference type="RefSeq" id="WP_106002783.1">
    <property type="nucleotide sequence ID" value="NZ_CP027527.1"/>
</dbReference>
<keyword evidence="3" id="KW-0169">Cobalamin biosynthesis</keyword>
<dbReference type="EC" id="2.1.1.107" evidence="2"/>
<evidence type="ECO:0000256" key="2">
    <source>
        <dbReference type="ARBA" id="ARBA00012162"/>
    </source>
</evidence>
<dbReference type="Gene3D" id="3.30.950.10">
    <property type="entry name" value="Methyltransferase, Cobalt-precorrin-4 Transmethylase, Domain 2"/>
    <property type="match status" value="1"/>
</dbReference>
<name>A4TVK2_9PROT</name>
<dbReference type="GO" id="GO:0009236">
    <property type="term" value="P:cobalamin biosynthetic process"/>
    <property type="evidence" value="ECO:0007669"/>
    <property type="project" value="UniProtKB-KW"/>
</dbReference>
<dbReference type="InterPro" id="IPR000878">
    <property type="entry name" value="4pyrrol_Mease"/>
</dbReference>
<keyword evidence="5 10" id="KW-0808">Transferase</keyword>
<organism evidence="12">
    <name type="scientific">Magnetospirillum gryphiswaldense</name>
    <dbReference type="NCBI Taxonomy" id="55518"/>
    <lineage>
        <taxon>Bacteria</taxon>
        <taxon>Pseudomonadati</taxon>
        <taxon>Pseudomonadota</taxon>
        <taxon>Alphaproteobacteria</taxon>
        <taxon>Rhodospirillales</taxon>
        <taxon>Rhodospirillaceae</taxon>
        <taxon>Magnetospirillum</taxon>
    </lineage>
</organism>
<evidence type="ECO:0000259" key="11">
    <source>
        <dbReference type="Pfam" id="PF00590"/>
    </source>
</evidence>
<evidence type="ECO:0000256" key="3">
    <source>
        <dbReference type="ARBA" id="ARBA00022573"/>
    </source>
</evidence>
<evidence type="ECO:0000256" key="4">
    <source>
        <dbReference type="ARBA" id="ARBA00022603"/>
    </source>
</evidence>
<dbReference type="Pfam" id="PF00590">
    <property type="entry name" value="TP_methylase"/>
    <property type="match status" value="1"/>
</dbReference>
<comment type="similarity">
    <text evidence="1 10">Belongs to the precorrin methyltransferase family.</text>
</comment>
<keyword evidence="7" id="KW-0627">Porphyrin biosynthesis</keyword>
<dbReference type="GO" id="GO:0032259">
    <property type="term" value="P:methylation"/>
    <property type="evidence" value="ECO:0007669"/>
    <property type="project" value="UniProtKB-KW"/>
</dbReference>
<gene>
    <name evidence="12" type="ORF">MGR_1885</name>
</gene>
<evidence type="ECO:0000256" key="5">
    <source>
        <dbReference type="ARBA" id="ARBA00022679"/>
    </source>
</evidence>
<protein>
    <recommendedName>
        <fullName evidence="2">uroporphyrinogen-III C-methyltransferase</fullName>
        <ecNumber evidence="2">2.1.1.107</ecNumber>
    </recommendedName>
</protein>
<evidence type="ECO:0000256" key="1">
    <source>
        <dbReference type="ARBA" id="ARBA00005879"/>
    </source>
</evidence>
<dbReference type="GO" id="GO:0019354">
    <property type="term" value="P:siroheme biosynthetic process"/>
    <property type="evidence" value="ECO:0007669"/>
    <property type="project" value="UniProtKB-UniPathway"/>
</dbReference>
<accession>A4TVK2</accession>
<dbReference type="FunFam" id="3.40.1010.10:FF:000001">
    <property type="entry name" value="Siroheme synthase"/>
    <property type="match status" value="1"/>
</dbReference>
<evidence type="ECO:0000256" key="6">
    <source>
        <dbReference type="ARBA" id="ARBA00022691"/>
    </source>
</evidence>
<evidence type="ECO:0000313" key="12">
    <source>
        <dbReference type="EMBL" id="CAM74659.1"/>
    </source>
</evidence>
<dbReference type="InterPro" id="IPR035996">
    <property type="entry name" value="4pyrrol_Methylase_sf"/>
</dbReference>
<dbReference type="CDD" id="cd11642">
    <property type="entry name" value="SUMT"/>
    <property type="match status" value="1"/>
</dbReference>
<evidence type="ECO:0000256" key="9">
    <source>
        <dbReference type="ARBA" id="ARBA00060548"/>
    </source>
</evidence>
<sequence>MSLGKIYLVGAGPGDPDLLTVKALRLLGEAEVVVFDRLVSPEIMALIPAGITRIYAGKQMSKHELVQDEINDLLVSLGKSGRTVVRLKGGDPFVFGRGSEEAEVLSKAGIAFEVVPGISSASGCATYAGIPLTHRGLSQGVRFLPGHCRDGKPLDYDWSKLADPDCTLAIYMGLSNLQLIADELTRAGLPAHTPAAAIQNGTTPRQRRVLGTLATLPERARRAGLKAPTLIIVGRVVELAGALDWFHHDGDTDQAQPA</sequence>
<dbReference type="GO" id="GO:0004851">
    <property type="term" value="F:uroporphyrin-III C-methyltransferase activity"/>
    <property type="evidence" value="ECO:0007669"/>
    <property type="project" value="UniProtKB-EC"/>
</dbReference>
<feature type="domain" description="Tetrapyrrole methylase" evidence="11">
    <location>
        <begin position="5"/>
        <end position="216"/>
    </location>
</feature>
<keyword evidence="6" id="KW-0949">S-adenosyl-L-methionine</keyword>
<dbReference type="PANTHER" id="PTHR45790">
    <property type="entry name" value="SIROHEME SYNTHASE-RELATED"/>
    <property type="match status" value="1"/>
</dbReference>
<dbReference type="PROSITE" id="PS00840">
    <property type="entry name" value="SUMT_2"/>
    <property type="match status" value="1"/>
</dbReference>
<dbReference type="EMBL" id="CU459003">
    <property type="protein sequence ID" value="CAM74659.1"/>
    <property type="molecule type" value="Genomic_DNA"/>
</dbReference>
<dbReference type="FunFam" id="3.30.950.10:FF:000001">
    <property type="entry name" value="Siroheme synthase"/>
    <property type="match status" value="1"/>
</dbReference>
<dbReference type="InterPro" id="IPR050161">
    <property type="entry name" value="Siro_Cobalamin_biosynth"/>
</dbReference>
<keyword evidence="4 10" id="KW-0489">Methyltransferase</keyword>
<dbReference type="InterPro" id="IPR014777">
    <property type="entry name" value="4pyrrole_Mease_sub1"/>
</dbReference>
<comment type="pathway">
    <text evidence="8">Porphyrin-containing compound metabolism; siroheme biosynthesis; precorrin-2 from uroporphyrinogen III: step 1/1.</text>
</comment>
<proteinExistence type="inferred from homology"/>
<dbReference type="PANTHER" id="PTHR45790:SF3">
    <property type="entry name" value="S-ADENOSYL-L-METHIONINE-DEPENDENT UROPORPHYRINOGEN III METHYLTRANSFERASE, CHLOROPLASTIC"/>
    <property type="match status" value="1"/>
</dbReference>
<dbReference type="PROSITE" id="PS00839">
    <property type="entry name" value="SUMT_1"/>
    <property type="match status" value="1"/>
</dbReference>
<dbReference type="Gene3D" id="3.40.1010.10">
    <property type="entry name" value="Cobalt-precorrin-4 Transmethylase, Domain 1"/>
    <property type="match status" value="1"/>
</dbReference>
<evidence type="ECO:0000256" key="8">
    <source>
        <dbReference type="ARBA" id="ARBA00025705"/>
    </source>
</evidence>